<dbReference type="PANTHER" id="PTHR34697">
    <property type="entry name" value="PHOSPHATIDYLGLYCEROL LYSYLTRANSFERASE"/>
    <property type="match status" value="1"/>
</dbReference>
<feature type="transmembrane region" description="Helical" evidence="6">
    <location>
        <begin position="59"/>
        <end position="80"/>
    </location>
</feature>
<keyword evidence="2" id="KW-1003">Cell membrane</keyword>
<evidence type="ECO:0000313" key="9">
    <source>
        <dbReference type="Proteomes" id="UP000239920"/>
    </source>
</evidence>
<evidence type="ECO:0000256" key="6">
    <source>
        <dbReference type="SAM" id="Phobius"/>
    </source>
</evidence>
<feature type="transmembrane region" description="Helical" evidence="6">
    <location>
        <begin position="417"/>
        <end position="435"/>
    </location>
</feature>
<keyword evidence="5 6" id="KW-0472">Membrane</keyword>
<dbReference type="NCBIfam" id="NF033480">
    <property type="entry name" value="bifunc_MprF"/>
    <property type="match status" value="1"/>
</dbReference>
<feature type="transmembrane region" description="Helical" evidence="6">
    <location>
        <begin position="447"/>
        <end position="468"/>
    </location>
</feature>
<protein>
    <submittedName>
        <fullName evidence="8">TIGR00374 family protein</fullName>
    </submittedName>
</protein>
<dbReference type="GO" id="GO:0005886">
    <property type="term" value="C:plasma membrane"/>
    <property type="evidence" value="ECO:0007669"/>
    <property type="project" value="UniProtKB-SubCell"/>
</dbReference>
<feature type="transmembrane region" description="Helical" evidence="6">
    <location>
        <begin position="134"/>
        <end position="157"/>
    </location>
</feature>
<feature type="transmembrane region" description="Helical" evidence="6">
    <location>
        <begin position="488"/>
        <end position="508"/>
    </location>
</feature>
<gene>
    <name evidence="8" type="ORF">CK797_04105</name>
</gene>
<evidence type="ECO:0000259" key="7">
    <source>
        <dbReference type="Pfam" id="PF09924"/>
    </source>
</evidence>
<evidence type="ECO:0000313" key="8">
    <source>
        <dbReference type="EMBL" id="PMB82625.1"/>
    </source>
</evidence>
<name>A0A2J6NMT3_9LACO</name>
<dbReference type="OrthoDB" id="145485at2"/>
<feature type="transmembrane region" description="Helical" evidence="6">
    <location>
        <begin position="202"/>
        <end position="228"/>
    </location>
</feature>
<feature type="transmembrane region" description="Helical" evidence="6">
    <location>
        <begin position="278"/>
        <end position="303"/>
    </location>
</feature>
<dbReference type="InterPro" id="IPR016181">
    <property type="entry name" value="Acyl_CoA_acyltransferase"/>
</dbReference>
<dbReference type="GO" id="GO:0006629">
    <property type="term" value="P:lipid metabolic process"/>
    <property type="evidence" value="ECO:0007669"/>
    <property type="project" value="UniProtKB-KW"/>
</dbReference>
<feature type="transmembrane region" description="Helical" evidence="6">
    <location>
        <begin position="21"/>
        <end position="39"/>
    </location>
</feature>
<comment type="caution">
    <text evidence="8">The sequence shown here is derived from an EMBL/GenBank/DDBJ whole genome shotgun (WGS) entry which is preliminary data.</text>
</comment>
<feature type="transmembrane region" description="Helical" evidence="6">
    <location>
        <begin position="169"/>
        <end position="190"/>
    </location>
</feature>
<keyword evidence="3 6" id="KW-0812">Transmembrane</keyword>
<organism evidence="8 9">
    <name type="scientific">Limosilactobacillus pontis</name>
    <dbReference type="NCBI Taxonomy" id="35787"/>
    <lineage>
        <taxon>Bacteria</taxon>
        <taxon>Bacillati</taxon>
        <taxon>Bacillota</taxon>
        <taxon>Bacilli</taxon>
        <taxon>Lactobacillales</taxon>
        <taxon>Lactobacillaceae</taxon>
        <taxon>Limosilactobacillus</taxon>
    </lineage>
</organism>
<evidence type="ECO:0000256" key="4">
    <source>
        <dbReference type="ARBA" id="ARBA00022989"/>
    </source>
</evidence>
<accession>A0A2J6NMT3</accession>
<dbReference type="GO" id="GO:0046677">
    <property type="term" value="P:response to antibiotic"/>
    <property type="evidence" value="ECO:0007669"/>
    <property type="project" value="UniProtKB-KW"/>
</dbReference>
<dbReference type="Pfam" id="PF09924">
    <property type="entry name" value="LPG_synthase_C"/>
    <property type="match status" value="1"/>
</dbReference>
<dbReference type="InterPro" id="IPR051211">
    <property type="entry name" value="PG_lysyltransferase"/>
</dbReference>
<keyword evidence="4 6" id="KW-1133">Transmembrane helix</keyword>
<dbReference type="SUPFAM" id="SSF55729">
    <property type="entry name" value="Acyl-CoA N-acyltransferases (Nat)"/>
    <property type="match status" value="1"/>
</dbReference>
<evidence type="ECO:0000256" key="1">
    <source>
        <dbReference type="ARBA" id="ARBA00004651"/>
    </source>
</evidence>
<dbReference type="GO" id="GO:0055091">
    <property type="term" value="P:phospholipid homeostasis"/>
    <property type="evidence" value="ECO:0007669"/>
    <property type="project" value="TreeGrafter"/>
</dbReference>
<sequence length="862" mass="98939">MKSLGRHLESWWEKYSRIIKLLFVTSVLVFVVHALGNFFKTVDWHKVGVGLAGLTWEQILLLAVAGCIAVIPMLGYDFAVTRLLPGKFKRSYIVRCGWITNTLTNIAGFGGLLGSSLRAYFYRKNASKKEILLAISKIAIFLLSGLSVLCWVALIIMFGFHEGGHFNQYAIWLIAGGLYFPIVFFITQIYNSNIFKDITPRLEAFIVTSSTFEWLFVALFFLLVGWCLGVRDNLISVLPLYVVAQVLGVISMIPGALGSFDIMMIFELSLLGVPQTTIIIWLLLFRIFYYIVPLILAAVMFLHNLAEQVNEFFDGLPVMMVRKTAYFLITAFMYISGILMLLTASVPDLTSQNKLIQRLYPYTFFFLHQMTTILFAVAMLACARGLQAKVKKAYWPTLILLLIGIVNTIWNLGTLGLTIYLVIVLLLVLMSRHVLYREKLQYSVGKFMIDGIIFVGSFILYVIVGVINTPQYISKHHIPDFLFFPGESVWFSGLIGLFLGLILILLILRYFTYGRDPFNVVHNFDADRVRGVINEFGGSSTSHLAFLRDKAIYYYQEDKHDQLFFMYRKKNDRLVVMGDPIGNKDVWRPAFRQFIRTADKYDYQLVFYEVSSEVTLLLHEFGFDFIKTGETGLVKLADFTLAGKKQRSQRALMHKFDREGYTFTVEQPPFTSDQLAELKRVSDSWLGAQVEKGFSLGFFDPYYINQAPVGVVRDQNGKMVAFATFMPTGGKEILTIDLMRHSKDAPSGIMDKIFISMYQYGQKNGYTYFDLGMAPLSNVGEYQFSFIEEKAAHFIYEYGYHLYGFQGLRRYKDKYASVWYPRYIAYRKKNSLIATMLILVSVVNQRVDQQNRHLFFFWLNKN</sequence>
<feature type="domain" description="Phosphatidylglycerol lysyltransferase C-terminal" evidence="7">
    <location>
        <begin position="533"/>
        <end position="826"/>
    </location>
</feature>
<dbReference type="EMBL" id="PNFV01000004">
    <property type="protein sequence ID" value="PMB82625.1"/>
    <property type="molecule type" value="Genomic_DNA"/>
</dbReference>
<dbReference type="Proteomes" id="UP000239920">
    <property type="component" value="Unassembled WGS sequence"/>
</dbReference>
<evidence type="ECO:0000256" key="3">
    <source>
        <dbReference type="ARBA" id="ARBA00022692"/>
    </source>
</evidence>
<feature type="transmembrane region" description="Helical" evidence="6">
    <location>
        <begin position="359"/>
        <end position="381"/>
    </location>
</feature>
<evidence type="ECO:0000256" key="2">
    <source>
        <dbReference type="ARBA" id="ARBA00022475"/>
    </source>
</evidence>
<dbReference type="GO" id="GO:0050071">
    <property type="term" value="F:phosphatidylglycerol lysyltransferase activity"/>
    <property type="evidence" value="ECO:0007669"/>
    <property type="project" value="UniProtKB-EC"/>
</dbReference>
<dbReference type="InterPro" id="IPR024320">
    <property type="entry name" value="LPG_synthase_C"/>
</dbReference>
<dbReference type="PANTHER" id="PTHR34697:SF2">
    <property type="entry name" value="PHOSPHATIDYLGLYCEROL LYSYLTRANSFERASE"/>
    <property type="match status" value="1"/>
</dbReference>
<evidence type="ECO:0000256" key="5">
    <source>
        <dbReference type="ARBA" id="ARBA00023136"/>
    </source>
</evidence>
<dbReference type="RefSeq" id="WP_104688534.1">
    <property type="nucleotide sequence ID" value="NZ_JBKTHY010000016.1"/>
</dbReference>
<proteinExistence type="predicted"/>
<reference evidence="8 9" key="1">
    <citation type="submission" date="2017-09" db="EMBL/GenBank/DDBJ databases">
        <title>Bacterial strain isolated from the female urinary microbiota.</title>
        <authorList>
            <person name="Thomas-White K."/>
            <person name="Kumar N."/>
            <person name="Forster S."/>
            <person name="Putonti C."/>
            <person name="Lawley T."/>
            <person name="Wolfe A.J."/>
        </authorList>
    </citation>
    <scope>NUCLEOTIDE SEQUENCE [LARGE SCALE GENOMIC DNA]</scope>
    <source>
        <strain evidence="8 9">UMB0683</strain>
    </source>
</reference>
<comment type="subcellular location">
    <subcellularLocation>
        <location evidence="1">Cell membrane</location>
        <topology evidence="1">Multi-pass membrane protein</topology>
    </subcellularLocation>
</comment>
<dbReference type="AlphaFoldDB" id="A0A2J6NMT3"/>
<feature type="transmembrane region" description="Helical" evidence="6">
    <location>
        <begin position="92"/>
        <end position="114"/>
    </location>
</feature>
<feature type="transmembrane region" description="Helical" evidence="6">
    <location>
        <begin position="324"/>
        <end position="347"/>
    </location>
</feature>
<feature type="transmembrane region" description="Helical" evidence="6">
    <location>
        <begin position="240"/>
        <end position="266"/>
    </location>
</feature>